<dbReference type="PROSITE" id="PS51219">
    <property type="entry name" value="DPCK"/>
    <property type="match status" value="1"/>
</dbReference>
<comment type="caution">
    <text evidence="5">The sequence shown here is derived from an EMBL/GenBank/DDBJ whole genome shotgun (WGS) entry which is preliminary data.</text>
</comment>
<evidence type="ECO:0000313" key="5">
    <source>
        <dbReference type="EMBL" id="HIW83198.1"/>
    </source>
</evidence>
<comment type="pathway">
    <text evidence="3">Cofactor biosynthesis; coenzyme A biosynthesis; CoA from (R)-pantothenate: step 5/5.</text>
</comment>
<dbReference type="Gene3D" id="3.40.50.300">
    <property type="entry name" value="P-loop containing nucleotide triphosphate hydrolases"/>
    <property type="match status" value="1"/>
</dbReference>
<reference evidence="5" key="2">
    <citation type="submission" date="2021-04" db="EMBL/GenBank/DDBJ databases">
        <authorList>
            <person name="Gilroy R."/>
        </authorList>
    </citation>
    <scope>NUCLEOTIDE SEQUENCE</scope>
    <source>
        <strain evidence="5">ChiSxjej1B13-11762</strain>
    </source>
</reference>
<dbReference type="EC" id="2.7.1.24" evidence="3 4"/>
<dbReference type="PANTHER" id="PTHR10695">
    <property type="entry name" value="DEPHOSPHO-COA KINASE-RELATED"/>
    <property type="match status" value="1"/>
</dbReference>
<keyword evidence="3" id="KW-0173">Coenzyme A biosynthesis</keyword>
<dbReference type="GO" id="GO:0015937">
    <property type="term" value="P:coenzyme A biosynthetic process"/>
    <property type="evidence" value="ECO:0007669"/>
    <property type="project" value="UniProtKB-UniRule"/>
</dbReference>
<keyword evidence="1 3" id="KW-0547">Nucleotide-binding</keyword>
<dbReference type="AlphaFoldDB" id="A0A9D1R9X7"/>
<sequence>MKIIGITGGIGAGKTQVLEYLNNRYGATVCQADDVAKKLQKKGGECYDAIVEHFGEEILDEKGELDRPRLGEIVFSDRAQLSALNGIVHPAVKKEILKKIQQEERRNTNLFILEAALLIEDHYDKICDELWYIYVEDSIRKNRLFYSRGYGAATIESIMRAQLSKDMFLKHCDRVIDNSGVFAETMLQLDNIIKEL</sequence>
<keyword evidence="3 5" id="KW-0418">Kinase</keyword>
<organism evidence="5 6">
    <name type="scientific">Candidatus Dorea gallistercoris</name>
    <dbReference type="NCBI Taxonomy" id="2838542"/>
    <lineage>
        <taxon>Bacteria</taxon>
        <taxon>Bacillati</taxon>
        <taxon>Bacillota</taxon>
        <taxon>Clostridia</taxon>
        <taxon>Lachnospirales</taxon>
        <taxon>Lachnospiraceae</taxon>
        <taxon>Dorea</taxon>
    </lineage>
</organism>
<protein>
    <recommendedName>
        <fullName evidence="3 4">Dephospho-CoA kinase</fullName>
        <ecNumber evidence="3 4">2.7.1.24</ecNumber>
    </recommendedName>
    <alternativeName>
        <fullName evidence="3">Dephosphocoenzyme A kinase</fullName>
    </alternativeName>
</protein>
<feature type="binding site" evidence="3">
    <location>
        <begin position="11"/>
        <end position="16"/>
    </location>
    <ligand>
        <name>ATP</name>
        <dbReference type="ChEBI" id="CHEBI:30616"/>
    </ligand>
</feature>
<comment type="similarity">
    <text evidence="3">Belongs to the CoaE family.</text>
</comment>
<proteinExistence type="inferred from homology"/>
<keyword evidence="3 5" id="KW-0808">Transferase</keyword>
<dbReference type="InterPro" id="IPR027417">
    <property type="entry name" value="P-loop_NTPase"/>
</dbReference>
<dbReference type="SUPFAM" id="SSF52540">
    <property type="entry name" value="P-loop containing nucleoside triphosphate hydrolases"/>
    <property type="match status" value="1"/>
</dbReference>
<dbReference type="PANTHER" id="PTHR10695:SF46">
    <property type="entry name" value="BIFUNCTIONAL COENZYME A SYNTHASE-RELATED"/>
    <property type="match status" value="1"/>
</dbReference>
<evidence type="ECO:0000313" key="6">
    <source>
        <dbReference type="Proteomes" id="UP000824263"/>
    </source>
</evidence>
<dbReference type="GO" id="GO:0005737">
    <property type="term" value="C:cytoplasm"/>
    <property type="evidence" value="ECO:0007669"/>
    <property type="project" value="UniProtKB-SubCell"/>
</dbReference>
<dbReference type="CDD" id="cd02022">
    <property type="entry name" value="DPCK"/>
    <property type="match status" value="1"/>
</dbReference>
<dbReference type="EMBL" id="DXGF01000046">
    <property type="protein sequence ID" value="HIW83198.1"/>
    <property type="molecule type" value="Genomic_DNA"/>
</dbReference>
<evidence type="ECO:0000256" key="2">
    <source>
        <dbReference type="ARBA" id="ARBA00022840"/>
    </source>
</evidence>
<dbReference type="InterPro" id="IPR001977">
    <property type="entry name" value="Depp_CoAkinase"/>
</dbReference>
<comment type="function">
    <text evidence="3">Catalyzes the phosphorylation of the 3'-hydroxyl group of dephosphocoenzyme A to form coenzyme A.</text>
</comment>
<evidence type="ECO:0000256" key="1">
    <source>
        <dbReference type="ARBA" id="ARBA00022741"/>
    </source>
</evidence>
<dbReference type="NCBIfam" id="TIGR00152">
    <property type="entry name" value="dephospho-CoA kinase"/>
    <property type="match status" value="1"/>
</dbReference>
<keyword evidence="2 3" id="KW-0067">ATP-binding</keyword>
<comment type="subcellular location">
    <subcellularLocation>
        <location evidence="3">Cytoplasm</location>
    </subcellularLocation>
</comment>
<keyword evidence="3" id="KW-0963">Cytoplasm</keyword>
<name>A0A9D1R9X7_9FIRM</name>
<reference evidence="5" key="1">
    <citation type="journal article" date="2021" name="PeerJ">
        <title>Extensive microbial diversity within the chicken gut microbiome revealed by metagenomics and culture.</title>
        <authorList>
            <person name="Gilroy R."/>
            <person name="Ravi A."/>
            <person name="Getino M."/>
            <person name="Pursley I."/>
            <person name="Horton D.L."/>
            <person name="Alikhan N.F."/>
            <person name="Baker D."/>
            <person name="Gharbi K."/>
            <person name="Hall N."/>
            <person name="Watson M."/>
            <person name="Adriaenssens E.M."/>
            <person name="Foster-Nyarko E."/>
            <person name="Jarju S."/>
            <person name="Secka A."/>
            <person name="Antonio M."/>
            <person name="Oren A."/>
            <person name="Chaudhuri R.R."/>
            <person name="La Ragione R."/>
            <person name="Hildebrand F."/>
            <person name="Pallen M.J."/>
        </authorList>
    </citation>
    <scope>NUCLEOTIDE SEQUENCE</scope>
    <source>
        <strain evidence="5">ChiSxjej1B13-11762</strain>
    </source>
</reference>
<evidence type="ECO:0000256" key="4">
    <source>
        <dbReference type="NCBIfam" id="TIGR00152"/>
    </source>
</evidence>
<gene>
    <name evidence="3 5" type="primary">coaE</name>
    <name evidence="5" type="ORF">H9873_02610</name>
</gene>
<dbReference type="HAMAP" id="MF_00376">
    <property type="entry name" value="Dephospho_CoA_kinase"/>
    <property type="match status" value="1"/>
</dbReference>
<evidence type="ECO:0000256" key="3">
    <source>
        <dbReference type="HAMAP-Rule" id="MF_00376"/>
    </source>
</evidence>
<dbReference type="GO" id="GO:0004140">
    <property type="term" value="F:dephospho-CoA kinase activity"/>
    <property type="evidence" value="ECO:0007669"/>
    <property type="project" value="UniProtKB-UniRule"/>
</dbReference>
<accession>A0A9D1R9X7</accession>
<dbReference type="GO" id="GO:0005524">
    <property type="term" value="F:ATP binding"/>
    <property type="evidence" value="ECO:0007669"/>
    <property type="project" value="UniProtKB-UniRule"/>
</dbReference>
<dbReference type="Proteomes" id="UP000824263">
    <property type="component" value="Unassembled WGS sequence"/>
</dbReference>
<dbReference type="Pfam" id="PF01121">
    <property type="entry name" value="CoaE"/>
    <property type="match status" value="1"/>
</dbReference>
<comment type="catalytic activity">
    <reaction evidence="3">
        <text>3'-dephospho-CoA + ATP = ADP + CoA + H(+)</text>
        <dbReference type="Rhea" id="RHEA:18245"/>
        <dbReference type="ChEBI" id="CHEBI:15378"/>
        <dbReference type="ChEBI" id="CHEBI:30616"/>
        <dbReference type="ChEBI" id="CHEBI:57287"/>
        <dbReference type="ChEBI" id="CHEBI:57328"/>
        <dbReference type="ChEBI" id="CHEBI:456216"/>
        <dbReference type="EC" id="2.7.1.24"/>
    </reaction>
</comment>